<dbReference type="CDD" id="cd02440">
    <property type="entry name" value="AdoMet_MTases"/>
    <property type="match status" value="1"/>
</dbReference>
<keyword evidence="1 4" id="KW-0489">Methyltransferase</keyword>
<reference evidence="5" key="1">
    <citation type="submission" date="2016-07" db="EMBL/GenBank/DDBJ databases">
        <authorList>
            <person name="Florea S."/>
            <person name="Webb J.S."/>
            <person name="Jaromczyk J."/>
            <person name="Schardl C.L."/>
        </authorList>
    </citation>
    <scope>NUCLEOTIDE SEQUENCE [LARGE SCALE GENOMIC DNA]</scope>
    <source>
        <strain evidence="5">MV-1</strain>
    </source>
</reference>
<dbReference type="Pfam" id="PF03602">
    <property type="entry name" value="Cons_hypoth95"/>
    <property type="match status" value="1"/>
</dbReference>
<dbReference type="PANTHER" id="PTHR43542">
    <property type="entry name" value="METHYLTRANSFERASE"/>
    <property type="match status" value="1"/>
</dbReference>
<comment type="caution">
    <text evidence="4">The sequence shown here is derived from an EMBL/GenBank/DDBJ whole genome shotgun (WGS) entry which is preliminary data.</text>
</comment>
<keyword evidence="5" id="KW-1185">Reference proteome</keyword>
<protein>
    <submittedName>
        <fullName evidence="4">16S rRNA (Guanine(966)-N(2))-methyltransferase RsmD</fullName>
    </submittedName>
</protein>
<dbReference type="STRING" id="28181.BEN30_08945"/>
<dbReference type="Gene3D" id="3.40.50.150">
    <property type="entry name" value="Vaccinia Virus protein VP39"/>
    <property type="match status" value="1"/>
</dbReference>
<feature type="compositionally biased region" description="Basic residues" evidence="3">
    <location>
        <begin position="1"/>
        <end position="11"/>
    </location>
</feature>
<evidence type="ECO:0000256" key="2">
    <source>
        <dbReference type="ARBA" id="ARBA00022679"/>
    </source>
</evidence>
<accession>A0A1E5Q861</accession>
<dbReference type="OrthoDB" id="9803017at2"/>
<dbReference type="NCBIfam" id="TIGR00095">
    <property type="entry name" value="16S rRNA (guanine(966)-N(2))-methyltransferase RsmD"/>
    <property type="match status" value="1"/>
</dbReference>
<dbReference type="PIRSF" id="PIRSF004553">
    <property type="entry name" value="CHP00095"/>
    <property type="match status" value="1"/>
</dbReference>
<evidence type="ECO:0000313" key="4">
    <source>
        <dbReference type="EMBL" id="OEJ67550.1"/>
    </source>
</evidence>
<evidence type="ECO:0000256" key="1">
    <source>
        <dbReference type="ARBA" id="ARBA00022603"/>
    </source>
</evidence>
<evidence type="ECO:0000313" key="5">
    <source>
        <dbReference type="Proteomes" id="UP000095347"/>
    </source>
</evidence>
<dbReference type="GO" id="GO:0008168">
    <property type="term" value="F:methyltransferase activity"/>
    <property type="evidence" value="ECO:0007669"/>
    <property type="project" value="UniProtKB-KW"/>
</dbReference>
<proteinExistence type="predicted"/>
<evidence type="ECO:0000256" key="3">
    <source>
        <dbReference type="SAM" id="MobiDB-lite"/>
    </source>
</evidence>
<dbReference type="InterPro" id="IPR029063">
    <property type="entry name" value="SAM-dependent_MTases_sf"/>
</dbReference>
<feature type="region of interest" description="Disordered" evidence="3">
    <location>
        <begin position="1"/>
        <end position="25"/>
    </location>
</feature>
<gene>
    <name evidence="4" type="ORF">BEN30_08945</name>
</gene>
<dbReference type="RefSeq" id="WP_069957703.1">
    <property type="nucleotide sequence ID" value="NZ_MCGG01000021.1"/>
</dbReference>
<sequence length="184" mass="19627">MRIVSGKHKGRPLAAPKGRDTRPTSDRAREAMFNVLEHLPDSPALSGARVIDVFAGTGALGLEALSRGAAHVVFVENNRAALDVLKANIQTLGEGANTSILPIKAASLGMPNAAVDYAFLDAPYAKNLTEPTLHVLATLGWLNEGAIILVEVAQSESLTPPPQFSLLKEKTYGAARAVFLRFFR</sequence>
<dbReference type="EMBL" id="MCGG01000021">
    <property type="protein sequence ID" value="OEJ67550.1"/>
    <property type="molecule type" value="Genomic_DNA"/>
</dbReference>
<dbReference type="Proteomes" id="UP000095347">
    <property type="component" value="Unassembled WGS sequence"/>
</dbReference>
<dbReference type="AlphaFoldDB" id="A0A1E5Q861"/>
<dbReference type="PANTHER" id="PTHR43542:SF1">
    <property type="entry name" value="METHYLTRANSFERASE"/>
    <property type="match status" value="1"/>
</dbReference>
<name>A0A1E5Q861_9PROT</name>
<dbReference type="SUPFAM" id="SSF53335">
    <property type="entry name" value="S-adenosyl-L-methionine-dependent methyltransferases"/>
    <property type="match status" value="1"/>
</dbReference>
<keyword evidence="2 4" id="KW-0808">Transferase</keyword>
<dbReference type="InterPro" id="IPR004398">
    <property type="entry name" value="RNA_MeTrfase_RsmD"/>
</dbReference>
<dbReference type="GO" id="GO:0031167">
    <property type="term" value="P:rRNA methylation"/>
    <property type="evidence" value="ECO:0007669"/>
    <property type="project" value="InterPro"/>
</dbReference>
<organism evidence="4 5">
    <name type="scientific">Magnetovibrio blakemorei</name>
    <dbReference type="NCBI Taxonomy" id="28181"/>
    <lineage>
        <taxon>Bacteria</taxon>
        <taxon>Pseudomonadati</taxon>
        <taxon>Pseudomonadota</taxon>
        <taxon>Alphaproteobacteria</taxon>
        <taxon>Rhodospirillales</taxon>
        <taxon>Magnetovibrionaceae</taxon>
        <taxon>Magnetovibrio</taxon>
    </lineage>
</organism>